<feature type="domain" description="GH11" evidence="13">
    <location>
        <begin position="29"/>
        <end position="236"/>
    </location>
</feature>
<feature type="active site" description="Nucleophile" evidence="9">
    <location>
        <position position="122"/>
    </location>
</feature>
<organism evidence="14 15">
    <name type="scientific">Ruminococcus flavefaciens</name>
    <dbReference type="NCBI Taxonomy" id="1265"/>
    <lineage>
        <taxon>Bacteria</taxon>
        <taxon>Bacillati</taxon>
        <taxon>Bacillota</taxon>
        <taxon>Clostridia</taxon>
        <taxon>Eubacteriales</taxon>
        <taxon>Oscillospiraceae</taxon>
        <taxon>Ruminococcus</taxon>
    </lineage>
</organism>
<dbReference type="InterPro" id="IPR001137">
    <property type="entry name" value="Glyco_hydro_11"/>
</dbReference>
<feature type="signal peptide" evidence="12">
    <location>
        <begin position="1"/>
        <end position="29"/>
    </location>
</feature>
<evidence type="ECO:0000256" key="1">
    <source>
        <dbReference type="ARBA" id="ARBA00000681"/>
    </source>
</evidence>
<keyword evidence="5 9" id="KW-0378">Hydrolase</keyword>
<proteinExistence type="inferred from homology"/>
<comment type="pathway">
    <text evidence="2 9 10">Glycan degradation; xylan degradation.</text>
</comment>
<evidence type="ECO:0000256" key="7">
    <source>
        <dbReference type="ARBA" id="ARBA00023295"/>
    </source>
</evidence>
<dbReference type="Proteomes" id="UP000184394">
    <property type="component" value="Unassembled WGS sequence"/>
</dbReference>
<dbReference type="InterPro" id="IPR013320">
    <property type="entry name" value="ConA-like_dom_sf"/>
</dbReference>
<dbReference type="InterPro" id="IPR033123">
    <property type="entry name" value="GH11_dom"/>
</dbReference>
<dbReference type="GO" id="GO:0031176">
    <property type="term" value="F:endo-1,4-beta-xylanase activity"/>
    <property type="evidence" value="ECO:0007669"/>
    <property type="project" value="UniProtKB-UniRule"/>
</dbReference>
<evidence type="ECO:0000256" key="3">
    <source>
        <dbReference type="ARBA" id="ARBA00012590"/>
    </source>
</evidence>
<dbReference type="InterPro" id="IPR018208">
    <property type="entry name" value="GH11_AS_1"/>
</dbReference>
<dbReference type="UniPathway" id="UPA00114"/>
<dbReference type="PROSITE" id="PS00777">
    <property type="entry name" value="GH11_2"/>
    <property type="match status" value="1"/>
</dbReference>
<keyword evidence="7 9" id="KW-0326">Glycosidase</keyword>
<dbReference type="InterPro" id="IPR013319">
    <property type="entry name" value="GH11/12"/>
</dbReference>
<evidence type="ECO:0000256" key="2">
    <source>
        <dbReference type="ARBA" id="ARBA00004851"/>
    </source>
</evidence>
<dbReference type="AlphaFoldDB" id="A0A1M7K6L9"/>
<comment type="catalytic activity">
    <reaction evidence="1 9 10">
        <text>Endohydrolysis of (1-&gt;4)-beta-D-xylosidic linkages in xylans.</text>
        <dbReference type="EC" id="3.2.1.8"/>
    </reaction>
</comment>
<dbReference type="PANTHER" id="PTHR46828:SF2">
    <property type="entry name" value="ENDO-1,4-BETA-XYLANASE A-RELATED"/>
    <property type="match status" value="1"/>
</dbReference>
<sequence length="299" mass="32193">MKMSKFKKVISGTVSALMIASSIPTVASAADQQTRGNIGGFDYEMWNQNGQGQASMTPKAGSFTCSWSNIENFLARMGKNYDSQKKNYKAFGDITLNYDVEYTPKGNSYMCVYGWTRNPLMEYYIVEGWGDWRPPGNDGENKGTVTLNGNTYDIRKTMRYNQPSLDGTATFPQYWSVRKTSGSANNQTNYMKGTISVSKHFEAWEKAGLDMSGTLYEVSLNIEGYRSNGSANVKSISFGASPDTQTDTTVTTPADQGDNGGGMNFGGFGGDNGGGMNFGGFGGDNGGGMNFGGFGGDNG</sequence>
<name>A0A1M7K6L9_RUMFL</name>
<feature type="compositionally biased region" description="Low complexity" evidence="11">
    <location>
        <begin position="243"/>
        <end position="252"/>
    </location>
</feature>
<accession>A0A1M7K6L9</accession>
<keyword evidence="8 9" id="KW-0624">Polysaccharide degradation</keyword>
<dbReference type="Gene3D" id="2.60.120.180">
    <property type="match status" value="1"/>
</dbReference>
<dbReference type="PROSITE" id="PS51761">
    <property type="entry name" value="GH11_3"/>
    <property type="match status" value="1"/>
</dbReference>
<evidence type="ECO:0000256" key="8">
    <source>
        <dbReference type="ARBA" id="ARBA00023326"/>
    </source>
</evidence>
<evidence type="ECO:0000256" key="11">
    <source>
        <dbReference type="SAM" id="MobiDB-lite"/>
    </source>
</evidence>
<keyword evidence="12" id="KW-0732">Signal</keyword>
<reference evidence="14 15" key="1">
    <citation type="submission" date="2016-11" db="EMBL/GenBank/DDBJ databases">
        <authorList>
            <person name="Jaros S."/>
            <person name="Januszkiewicz K."/>
            <person name="Wedrychowicz H."/>
        </authorList>
    </citation>
    <scope>NUCLEOTIDE SEQUENCE [LARGE SCALE GENOMIC DNA]</scope>
    <source>
        <strain evidence="14 15">Y1</strain>
    </source>
</reference>
<dbReference type="InterPro" id="IPR033119">
    <property type="entry name" value="GH11_AS_2"/>
</dbReference>
<dbReference type="Pfam" id="PF00457">
    <property type="entry name" value="Glyco_hydro_11"/>
    <property type="match status" value="1"/>
</dbReference>
<dbReference type="PROSITE" id="PS00776">
    <property type="entry name" value="GH11_1"/>
    <property type="match status" value="1"/>
</dbReference>
<gene>
    <name evidence="14" type="ORF">SAMN04487860_107147</name>
</gene>
<evidence type="ECO:0000256" key="10">
    <source>
        <dbReference type="RuleBase" id="RU362015"/>
    </source>
</evidence>
<feature type="region of interest" description="Disordered" evidence="11">
    <location>
        <begin position="239"/>
        <end position="260"/>
    </location>
</feature>
<evidence type="ECO:0000256" key="12">
    <source>
        <dbReference type="SAM" id="SignalP"/>
    </source>
</evidence>
<dbReference type="GO" id="GO:0045493">
    <property type="term" value="P:xylan catabolic process"/>
    <property type="evidence" value="ECO:0007669"/>
    <property type="project" value="UniProtKB-UniRule"/>
</dbReference>
<evidence type="ECO:0000256" key="9">
    <source>
        <dbReference type="PROSITE-ProRule" id="PRU01097"/>
    </source>
</evidence>
<dbReference type="SUPFAM" id="SSF49899">
    <property type="entry name" value="Concanavalin A-like lectins/glucanases"/>
    <property type="match status" value="1"/>
</dbReference>
<evidence type="ECO:0000256" key="6">
    <source>
        <dbReference type="ARBA" id="ARBA00023277"/>
    </source>
</evidence>
<dbReference type="EC" id="3.2.1.8" evidence="3 9"/>
<feature type="chain" id="PRO_5012658325" description="Endo-1,4-beta-xylanase" evidence="12">
    <location>
        <begin position="30"/>
        <end position="299"/>
    </location>
</feature>
<evidence type="ECO:0000313" key="14">
    <source>
        <dbReference type="EMBL" id="SHM60949.1"/>
    </source>
</evidence>
<feature type="non-terminal residue" evidence="14">
    <location>
        <position position="299"/>
    </location>
</feature>
<evidence type="ECO:0000256" key="5">
    <source>
        <dbReference type="ARBA" id="ARBA00022801"/>
    </source>
</evidence>
<evidence type="ECO:0000313" key="15">
    <source>
        <dbReference type="Proteomes" id="UP000184394"/>
    </source>
</evidence>
<dbReference type="EMBL" id="FRCT01000007">
    <property type="protein sequence ID" value="SHM60949.1"/>
    <property type="molecule type" value="Genomic_DNA"/>
</dbReference>
<protein>
    <recommendedName>
        <fullName evidence="3 9">Endo-1,4-beta-xylanase</fullName>
        <ecNumber evidence="3 9">3.2.1.8</ecNumber>
    </recommendedName>
</protein>
<dbReference type="RefSeq" id="WP_175547831.1">
    <property type="nucleotide sequence ID" value="NZ_FRCT01000007.1"/>
</dbReference>
<keyword evidence="4 9" id="KW-0858">Xylan degradation</keyword>
<dbReference type="PANTHER" id="PTHR46828">
    <property type="entry name" value="ENDO-1,4-BETA-XYLANASE A-RELATED"/>
    <property type="match status" value="1"/>
</dbReference>
<evidence type="ECO:0000256" key="4">
    <source>
        <dbReference type="ARBA" id="ARBA00022651"/>
    </source>
</evidence>
<comment type="similarity">
    <text evidence="9 10">Belongs to the glycosyl hydrolase 11 (cellulase G) family.</text>
</comment>
<evidence type="ECO:0000259" key="13">
    <source>
        <dbReference type="PROSITE" id="PS51761"/>
    </source>
</evidence>
<dbReference type="PRINTS" id="PR00911">
    <property type="entry name" value="GLHYDRLASE11"/>
</dbReference>
<feature type="active site" description="Proton donor" evidence="9">
    <location>
        <position position="223"/>
    </location>
</feature>
<keyword evidence="6 9" id="KW-0119">Carbohydrate metabolism</keyword>